<feature type="compositionally biased region" description="Low complexity" evidence="1">
    <location>
        <begin position="394"/>
        <end position="410"/>
    </location>
</feature>
<dbReference type="KEGG" id="tet:TTHERM_00673290"/>
<feature type="compositionally biased region" description="Polar residues" evidence="1">
    <location>
        <begin position="427"/>
        <end position="452"/>
    </location>
</feature>
<feature type="region of interest" description="Disordered" evidence="1">
    <location>
        <begin position="394"/>
        <end position="457"/>
    </location>
</feature>
<dbReference type="RefSeq" id="XP_001015007.1">
    <property type="nucleotide sequence ID" value="XM_001015007.1"/>
</dbReference>
<keyword evidence="3" id="KW-1185">Reference proteome</keyword>
<evidence type="ECO:0000313" key="3">
    <source>
        <dbReference type="Proteomes" id="UP000009168"/>
    </source>
</evidence>
<gene>
    <name evidence="2" type="ORF">TTHERM_00673290</name>
</gene>
<dbReference type="AlphaFoldDB" id="Q23E25"/>
<dbReference type="Proteomes" id="UP000009168">
    <property type="component" value="Unassembled WGS sequence"/>
</dbReference>
<dbReference type="InParanoid" id="Q23E25"/>
<evidence type="ECO:0000256" key="1">
    <source>
        <dbReference type="SAM" id="MobiDB-lite"/>
    </source>
</evidence>
<proteinExistence type="predicted"/>
<organism evidence="2 3">
    <name type="scientific">Tetrahymena thermophila (strain SB210)</name>
    <dbReference type="NCBI Taxonomy" id="312017"/>
    <lineage>
        <taxon>Eukaryota</taxon>
        <taxon>Sar</taxon>
        <taxon>Alveolata</taxon>
        <taxon>Ciliophora</taxon>
        <taxon>Intramacronucleata</taxon>
        <taxon>Oligohymenophorea</taxon>
        <taxon>Hymenostomatida</taxon>
        <taxon>Tetrahymenina</taxon>
        <taxon>Tetrahymenidae</taxon>
        <taxon>Tetrahymena</taxon>
    </lineage>
</organism>
<dbReference type="HOGENOM" id="CLU_358468_0_0_1"/>
<dbReference type="GeneID" id="7825925"/>
<evidence type="ECO:0000313" key="2">
    <source>
        <dbReference type="EMBL" id="EAR94762.1"/>
    </source>
</evidence>
<name>Q23E25_TETTS</name>
<reference evidence="3" key="1">
    <citation type="journal article" date="2006" name="PLoS Biol.">
        <title>Macronuclear genome sequence of the ciliate Tetrahymena thermophila, a model eukaryote.</title>
        <authorList>
            <person name="Eisen J.A."/>
            <person name="Coyne R.S."/>
            <person name="Wu M."/>
            <person name="Wu D."/>
            <person name="Thiagarajan M."/>
            <person name="Wortman J.R."/>
            <person name="Badger J.H."/>
            <person name="Ren Q."/>
            <person name="Amedeo P."/>
            <person name="Jones K.M."/>
            <person name="Tallon L.J."/>
            <person name="Delcher A.L."/>
            <person name="Salzberg S.L."/>
            <person name="Silva J.C."/>
            <person name="Haas B.J."/>
            <person name="Majoros W.H."/>
            <person name="Farzad M."/>
            <person name="Carlton J.M."/>
            <person name="Smith R.K. Jr."/>
            <person name="Garg J."/>
            <person name="Pearlman R.E."/>
            <person name="Karrer K.M."/>
            <person name="Sun L."/>
            <person name="Manning G."/>
            <person name="Elde N.C."/>
            <person name="Turkewitz A.P."/>
            <person name="Asai D.J."/>
            <person name="Wilkes D.E."/>
            <person name="Wang Y."/>
            <person name="Cai H."/>
            <person name="Collins K."/>
            <person name="Stewart B.A."/>
            <person name="Lee S.R."/>
            <person name="Wilamowska K."/>
            <person name="Weinberg Z."/>
            <person name="Ruzzo W.L."/>
            <person name="Wloga D."/>
            <person name="Gaertig J."/>
            <person name="Frankel J."/>
            <person name="Tsao C.-C."/>
            <person name="Gorovsky M.A."/>
            <person name="Keeling P.J."/>
            <person name="Waller R.F."/>
            <person name="Patron N.J."/>
            <person name="Cherry J.M."/>
            <person name="Stover N.A."/>
            <person name="Krieger C.J."/>
            <person name="del Toro C."/>
            <person name="Ryder H.F."/>
            <person name="Williamson S.C."/>
            <person name="Barbeau R.A."/>
            <person name="Hamilton E.P."/>
            <person name="Orias E."/>
        </authorList>
    </citation>
    <scope>NUCLEOTIDE SEQUENCE [LARGE SCALE GENOMIC DNA]</scope>
    <source>
        <strain evidence="3">SB210</strain>
    </source>
</reference>
<sequence>MAEQLKLNKKVLQQNDDCINLQQLTTKEIIKTILSSEKPIPHIQQQLQQSKLKQYKQLKYTKANLDFDLIHKENEELKKYNQTDYIYENFQSQDAFDSLNEGNHQVYFNKYKSQPSQQDVAFSDRQFQQYQMKQINKNKNQNHLTQNDGITINYISQPSVNYKGEDNRYNFVTQNFDSEHYKEHNFQQNLFQQSKQIQEQNEISQYKPIKNNQINLELIQNNANFNPNTSVQPHNAFLRKNSRMHIIRRSLVDILNTNSRLPSPQDCESHFKRLNSNFESLKHSLSQCEISQTGVDNKIFDSSFLSQHYNQNMNDNISNSIIRNSRQFNRSSHQNPLSKSMINSQKSSLQDLLNKKKQEKCNQIFLGFNNILLHKNKVEQRIFNKNEIIEPNLSKQNSQNSQEQISQQNLNKKDLSLSKKMPLIRLRSNSQHSSRFYSKTSRLNNEISSQEASNRKERNQHLEYKQQISAQNQNQNLNHNEARLSQSNLHENTLYLKEIQFPNNNFHQKQQIFKKKRSNSQEKPTKSIDLLKLVPNQKEETDKLKQNKMIQQFLQHMREQNQSQNNQSSRNGIISNLISQNSQPKIVSTFQYQPIQSINVTKYNEFKLNKKRRAFSIQNCQFVENQNLQELQQQEQNQNKVINNKYYQALLEQYDPQSIQILKNKIIANENREDKGFDLNTFLYSKYINFIKNPIVNKNHNEIKSQQMKNIRKTYSLKNNDQLQRTTSIKKSSTQSPQLVFKMQEDVEKNINFSGWDDTFDLNKRDDLENYLRESNKRDWVF</sequence>
<protein>
    <submittedName>
        <fullName evidence="2">Uncharacterized protein</fullName>
    </submittedName>
</protein>
<dbReference type="EMBL" id="GG662711">
    <property type="protein sequence ID" value="EAR94762.1"/>
    <property type="molecule type" value="Genomic_DNA"/>
</dbReference>
<accession>Q23E25</accession>